<feature type="transmembrane region" description="Helical" evidence="7">
    <location>
        <begin position="219"/>
        <end position="240"/>
    </location>
</feature>
<dbReference type="GO" id="GO:0042277">
    <property type="term" value="F:peptide binding"/>
    <property type="evidence" value="ECO:0007669"/>
    <property type="project" value="TreeGrafter"/>
</dbReference>
<dbReference type="EMBL" id="PDUG01000005">
    <property type="protein sequence ID" value="PIC28745.1"/>
    <property type="molecule type" value="Genomic_DNA"/>
</dbReference>
<evidence type="ECO:0000256" key="6">
    <source>
        <dbReference type="ARBA" id="ARBA00023170"/>
    </source>
</evidence>
<comment type="subcellular location">
    <subcellularLocation>
        <location evidence="1">Cell membrane</location>
        <topology evidence="1">Multi-pass membrane protein</topology>
    </subcellularLocation>
</comment>
<dbReference type="InterPro" id="IPR017452">
    <property type="entry name" value="GPCR_Rhodpsn_7TM"/>
</dbReference>
<feature type="domain" description="G-protein coupled receptors family 1 profile" evidence="8">
    <location>
        <begin position="59"/>
        <end position="360"/>
    </location>
</feature>
<dbReference type="OrthoDB" id="6435638at2759"/>
<dbReference type="InterPro" id="IPR000276">
    <property type="entry name" value="GPCR_Rhodpsn"/>
</dbReference>
<evidence type="ECO:0000256" key="1">
    <source>
        <dbReference type="ARBA" id="ARBA00004651"/>
    </source>
</evidence>
<feature type="transmembrane region" description="Helical" evidence="7">
    <location>
        <begin position="124"/>
        <end position="142"/>
    </location>
</feature>
<dbReference type="PRINTS" id="PR00237">
    <property type="entry name" value="GPCRRHODOPSN"/>
</dbReference>
<feature type="transmembrane region" description="Helical" evidence="7">
    <location>
        <begin position="163"/>
        <end position="181"/>
    </location>
</feature>
<reference evidence="10" key="1">
    <citation type="submission" date="2017-10" db="EMBL/GenBank/DDBJ databases">
        <title>Rapid genome shrinkage in a self-fertile nematode reveals novel sperm competition proteins.</title>
        <authorList>
            <person name="Yin D."/>
            <person name="Schwarz E.M."/>
            <person name="Thomas C.G."/>
            <person name="Felde R.L."/>
            <person name="Korf I.F."/>
            <person name="Cutter A.D."/>
            <person name="Schartner C.M."/>
            <person name="Ralston E.J."/>
            <person name="Meyer B.J."/>
            <person name="Haag E.S."/>
        </authorList>
    </citation>
    <scope>NUCLEOTIDE SEQUENCE [LARGE SCALE GENOMIC DNA]</scope>
    <source>
        <strain evidence="10">JU1422</strain>
    </source>
</reference>
<dbReference type="STRING" id="1611254.A0A2G5TN83"/>
<keyword evidence="3 7" id="KW-0812">Transmembrane</keyword>
<evidence type="ECO:0000313" key="10">
    <source>
        <dbReference type="Proteomes" id="UP000230233"/>
    </source>
</evidence>
<feature type="transmembrane region" description="Helical" evidence="7">
    <location>
        <begin position="304"/>
        <end position="323"/>
    </location>
</feature>
<feature type="transmembrane region" description="Helical" evidence="7">
    <location>
        <begin position="79"/>
        <end position="104"/>
    </location>
</feature>
<dbReference type="GO" id="GO:0005886">
    <property type="term" value="C:plasma membrane"/>
    <property type="evidence" value="ECO:0007669"/>
    <property type="project" value="UniProtKB-SubCell"/>
</dbReference>
<dbReference type="Gene3D" id="1.20.1070.10">
    <property type="entry name" value="Rhodopsin 7-helix transmembrane proteins"/>
    <property type="match status" value="1"/>
</dbReference>
<dbReference type="AlphaFoldDB" id="A0A2G5TN83"/>
<accession>A0A2G5TN83</accession>
<evidence type="ECO:0000256" key="4">
    <source>
        <dbReference type="ARBA" id="ARBA00022989"/>
    </source>
</evidence>
<keyword evidence="4 7" id="KW-1133">Transmembrane helix</keyword>
<evidence type="ECO:0000256" key="5">
    <source>
        <dbReference type="ARBA" id="ARBA00023136"/>
    </source>
</evidence>
<dbReference type="Pfam" id="PF00001">
    <property type="entry name" value="7tm_1"/>
    <property type="match status" value="1"/>
</dbReference>
<evidence type="ECO:0000256" key="2">
    <source>
        <dbReference type="ARBA" id="ARBA00022475"/>
    </source>
</evidence>
<organism evidence="9 10">
    <name type="scientific">Caenorhabditis nigoni</name>
    <dbReference type="NCBI Taxonomy" id="1611254"/>
    <lineage>
        <taxon>Eukaryota</taxon>
        <taxon>Metazoa</taxon>
        <taxon>Ecdysozoa</taxon>
        <taxon>Nematoda</taxon>
        <taxon>Chromadorea</taxon>
        <taxon>Rhabditida</taxon>
        <taxon>Rhabditina</taxon>
        <taxon>Rhabditomorpha</taxon>
        <taxon>Rhabditoidea</taxon>
        <taxon>Rhabditidae</taxon>
        <taxon>Peloderinae</taxon>
        <taxon>Caenorhabditis</taxon>
    </lineage>
</organism>
<evidence type="ECO:0000313" key="9">
    <source>
        <dbReference type="EMBL" id="PIC28745.1"/>
    </source>
</evidence>
<dbReference type="PANTHER" id="PTHR24241:SF76">
    <property type="entry name" value="NEUROPEPTIDE SIFAMIDE RECEPTOR"/>
    <property type="match status" value="1"/>
</dbReference>
<keyword evidence="2" id="KW-1003">Cell membrane</keyword>
<name>A0A2G5TN83_9PELO</name>
<feature type="transmembrane region" description="Helical" evidence="7">
    <location>
        <begin position="46"/>
        <end position="67"/>
    </location>
</feature>
<evidence type="ECO:0000259" key="8">
    <source>
        <dbReference type="PROSITE" id="PS50262"/>
    </source>
</evidence>
<dbReference type="PROSITE" id="PS50262">
    <property type="entry name" value="G_PROTEIN_RECEP_F1_2"/>
    <property type="match status" value="1"/>
</dbReference>
<keyword evidence="10" id="KW-1185">Reference proteome</keyword>
<protein>
    <recommendedName>
        <fullName evidence="8">G-protein coupled receptors family 1 profile domain-containing protein</fullName>
    </recommendedName>
</protein>
<evidence type="ECO:0000256" key="7">
    <source>
        <dbReference type="SAM" id="Phobius"/>
    </source>
</evidence>
<gene>
    <name evidence="9" type="primary">Cni-gnrr-2</name>
    <name evidence="9" type="synonym">Cnig_chr_V.g20560</name>
    <name evidence="9" type="ORF">B9Z55_020560</name>
</gene>
<dbReference type="GO" id="GO:0032870">
    <property type="term" value="P:cellular response to hormone stimulus"/>
    <property type="evidence" value="ECO:0007669"/>
    <property type="project" value="TreeGrafter"/>
</dbReference>
<keyword evidence="6" id="KW-0675">Receptor</keyword>
<dbReference type="FunFam" id="1.20.1070.10:FF:000955">
    <property type="entry name" value="GoNadotropin-Releasing hormone Receptor (GnRHR) related"/>
    <property type="match status" value="1"/>
</dbReference>
<comment type="caution">
    <text evidence="9">The sequence shown here is derived from an EMBL/GenBank/DDBJ whole genome shotgun (WGS) entry which is preliminary data.</text>
</comment>
<feature type="transmembrane region" description="Helical" evidence="7">
    <location>
        <begin position="343"/>
        <end position="361"/>
    </location>
</feature>
<dbReference type="Proteomes" id="UP000230233">
    <property type="component" value="Chromosome V"/>
</dbReference>
<dbReference type="SUPFAM" id="SSF81321">
    <property type="entry name" value="Family A G protein-coupled receptor-like"/>
    <property type="match status" value="1"/>
</dbReference>
<proteinExistence type="predicted"/>
<keyword evidence="5 7" id="KW-0472">Membrane</keyword>
<dbReference type="GO" id="GO:0004930">
    <property type="term" value="F:G protein-coupled receptor activity"/>
    <property type="evidence" value="ECO:0007669"/>
    <property type="project" value="InterPro"/>
</dbReference>
<sequence length="390" mass="44697">MIKASVAMFHSRMSSLILNSTLPTPSEEDVIAQEPLGHITSDYAQMLIYGIFVLIGLPVNISTLIYMLKRYRHAKSFLLLLHINLNISDILVLGLYVPGLIGWLVTLEWRGGEYLCKFMRFVDAFVFAISSNIMVCIALYRLSALRYPLWVNAVGHSRVPRMLVLAWSLAVVTMLPQMFVWNEVQFNHITQCVTVWTEIINKGHTLSESELRNMKLYSIQNAIIIFYVPLMILVACYVLILKDIYKTLNTDTECSSAAYLSEMSSSKTGGKATAHKKEQESFVTLTTRTVRGQEKFRRAKVRSLRITLLLILTYAVTWLPYNLLSWWMVLHFDSYKANLDSNYILNSLVVLNSVINPFIYGRCQGIRFLFKCRERLAAPKPKKICKLLQN</sequence>
<dbReference type="PANTHER" id="PTHR24241">
    <property type="entry name" value="NEUROPEPTIDE RECEPTOR-RELATED G-PROTEIN COUPLED RECEPTOR"/>
    <property type="match status" value="1"/>
</dbReference>
<evidence type="ECO:0000256" key="3">
    <source>
        <dbReference type="ARBA" id="ARBA00022692"/>
    </source>
</evidence>